<evidence type="ECO:0000313" key="5">
    <source>
        <dbReference type="EMBL" id="KRG73594.1"/>
    </source>
</evidence>
<comment type="caution">
    <text evidence="5">The sequence shown here is derived from an EMBL/GenBank/DDBJ whole genome shotgun (WGS) entry which is preliminary data.</text>
</comment>
<evidence type="ECO:0000256" key="1">
    <source>
        <dbReference type="ARBA" id="ARBA00009075"/>
    </source>
</evidence>
<dbReference type="Proteomes" id="UP000051386">
    <property type="component" value="Unassembled WGS sequence"/>
</dbReference>
<reference evidence="5 6" key="1">
    <citation type="submission" date="2015-05" db="EMBL/GenBank/DDBJ databases">
        <title>Genome sequencing and analysis of members of genus Stenotrophomonas.</title>
        <authorList>
            <person name="Patil P.P."/>
            <person name="Midha S."/>
            <person name="Patil P.B."/>
        </authorList>
    </citation>
    <scope>NUCLEOTIDE SEQUENCE [LARGE SCALE GENOMIC DNA]</scope>
    <source>
        <strain evidence="5 6">DSM 21508</strain>
    </source>
</reference>
<name>A0A0R0D561_9GAMM</name>
<dbReference type="InterPro" id="IPR023614">
    <property type="entry name" value="Porin_dom_sf"/>
</dbReference>
<gene>
    <name evidence="5" type="ORF">ABB28_10515</name>
</gene>
<comment type="similarity">
    <text evidence="1">Belongs to the outer membrane porin (Opr) (TC 1.B.25) family.</text>
</comment>
<protein>
    <submittedName>
        <fullName evidence="5">Porin</fullName>
    </submittedName>
</protein>
<dbReference type="PATRIC" id="fig|517011.3.peg.1814"/>
<dbReference type="Gene3D" id="2.40.160.10">
    <property type="entry name" value="Porin"/>
    <property type="match status" value="1"/>
</dbReference>
<dbReference type="AlphaFoldDB" id="A0A0R0D561"/>
<keyword evidence="2" id="KW-0813">Transport</keyword>
<evidence type="ECO:0000256" key="2">
    <source>
        <dbReference type="ARBA" id="ARBA00022448"/>
    </source>
</evidence>
<accession>A0A0R0D561</accession>
<organism evidence="5 6">
    <name type="scientific">Stenotrophomonas chelatiphaga</name>
    <dbReference type="NCBI Taxonomy" id="517011"/>
    <lineage>
        <taxon>Bacteria</taxon>
        <taxon>Pseudomonadati</taxon>
        <taxon>Pseudomonadota</taxon>
        <taxon>Gammaproteobacteria</taxon>
        <taxon>Lysobacterales</taxon>
        <taxon>Lysobacteraceae</taxon>
        <taxon>Stenotrophomonas</taxon>
    </lineage>
</organism>
<sequence length="419" mass="46523">MNITRNAILIAFGLASAPALAADGEGFLAGASADLTATNFYYNRDFRSGSGQGKREEWAQGFVLDARSGYTPGVVGFGIDVLGLADFKLDGLQSEVGTGILPYDEDGARSAFGRIALTGKAKAGPAELRVGSHIASDLVLKSNTSRLLPQTFEGASLGAAWDNGVELGYARYDRSWYRDGTERVYLTITNKDRRFSGTPDADGFELVTASWAPDDRFTLHYEHGELRDLYRQQVASVAFKQPLERGKLSTEVRYYVSDDVGPALAGVVDNRALNALVAWQVAGQEFAVMWQDMNGDTAMPFVGGTDGNVFNWTFINDFMERDERSWQLRYQLDGKQINLPGLKFLVRYVKGDNARPATFSGEGRQWQRDVEVGYTFQSEALKYLSVRWRNGFFRSNYQRDAEENRVMVVYDVPLWAGQG</sequence>
<dbReference type="PANTHER" id="PTHR34596:SF2">
    <property type="entry name" value="CHITOPORIN"/>
    <property type="match status" value="1"/>
</dbReference>
<dbReference type="RefSeq" id="WP_057508573.1">
    <property type="nucleotide sequence ID" value="NZ_LDJK01000043.1"/>
</dbReference>
<dbReference type="InterPro" id="IPR005318">
    <property type="entry name" value="OM_porin_bac"/>
</dbReference>
<keyword evidence="6" id="KW-1185">Reference proteome</keyword>
<evidence type="ECO:0000256" key="4">
    <source>
        <dbReference type="SAM" id="SignalP"/>
    </source>
</evidence>
<dbReference type="Pfam" id="PF03573">
    <property type="entry name" value="OprD"/>
    <property type="match status" value="1"/>
</dbReference>
<dbReference type="PANTHER" id="PTHR34596">
    <property type="entry name" value="CHITOPORIN"/>
    <property type="match status" value="1"/>
</dbReference>
<feature type="chain" id="PRO_5006395129" evidence="4">
    <location>
        <begin position="22"/>
        <end position="419"/>
    </location>
</feature>
<evidence type="ECO:0000313" key="6">
    <source>
        <dbReference type="Proteomes" id="UP000051386"/>
    </source>
</evidence>
<feature type="signal peptide" evidence="4">
    <location>
        <begin position="1"/>
        <end position="21"/>
    </location>
</feature>
<evidence type="ECO:0000256" key="3">
    <source>
        <dbReference type="ARBA" id="ARBA00022729"/>
    </source>
</evidence>
<keyword evidence="3 4" id="KW-0732">Signal</keyword>
<dbReference type="GO" id="GO:0015288">
    <property type="term" value="F:porin activity"/>
    <property type="evidence" value="ECO:0007669"/>
    <property type="project" value="TreeGrafter"/>
</dbReference>
<proteinExistence type="inferred from homology"/>
<dbReference type="EMBL" id="LDJK01000043">
    <property type="protein sequence ID" value="KRG73594.1"/>
    <property type="molecule type" value="Genomic_DNA"/>
</dbReference>
<dbReference type="GO" id="GO:0016020">
    <property type="term" value="C:membrane"/>
    <property type="evidence" value="ECO:0007669"/>
    <property type="project" value="InterPro"/>
</dbReference>